<dbReference type="EMBL" id="FOGC01000002">
    <property type="protein sequence ID" value="SEQ29046.1"/>
    <property type="molecule type" value="Genomic_DNA"/>
</dbReference>
<evidence type="ECO:0000256" key="1">
    <source>
        <dbReference type="ARBA" id="ARBA00004651"/>
    </source>
</evidence>
<feature type="transmembrane region" description="Helical" evidence="7">
    <location>
        <begin position="243"/>
        <end position="261"/>
    </location>
</feature>
<keyword evidence="3" id="KW-1003">Cell membrane</keyword>
<organism evidence="9 10">
    <name type="scientific">Rosenbergiella nectarea</name>
    <dbReference type="NCBI Taxonomy" id="988801"/>
    <lineage>
        <taxon>Bacteria</taxon>
        <taxon>Pseudomonadati</taxon>
        <taxon>Pseudomonadota</taxon>
        <taxon>Gammaproteobacteria</taxon>
        <taxon>Enterobacterales</taxon>
        <taxon>Erwiniaceae</taxon>
        <taxon>Rosenbergiella</taxon>
    </lineage>
</organism>
<dbReference type="PANTHER" id="PTHR32322:SF2">
    <property type="entry name" value="EAMA DOMAIN-CONTAINING PROTEIN"/>
    <property type="match status" value="1"/>
</dbReference>
<accession>A0A1H9ETG8</accession>
<evidence type="ECO:0000313" key="10">
    <source>
        <dbReference type="Proteomes" id="UP000242515"/>
    </source>
</evidence>
<feature type="transmembrane region" description="Helical" evidence="7">
    <location>
        <begin position="147"/>
        <end position="164"/>
    </location>
</feature>
<dbReference type="GO" id="GO:0016020">
    <property type="term" value="C:membrane"/>
    <property type="evidence" value="ECO:0007669"/>
    <property type="project" value="UniProtKB-SubCell"/>
</dbReference>
<name>A0A1H9ETG8_9GAMM</name>
<sequence length="313" mass="34138">MNGLLYLCVVAIWGTTWFAIALQQGEVPILVSIFWRFALAGGLLLLISRWRLGKNPLSWRDHGFCLIQGLCAFSLNFYCFYLAAAHITTGIESVIFSMAILFNAINQALFYRITPVKRFWPAAALGIVGIAILFSDQWGTKHFSASLGLGVALSLLGTYGFSLGNMLSIRHQRKGLAILTTNSWAMCYGAAVAGALSYFLGNSFILPAQPLYLGALFYLALFGSVIGFGAYYLLVGRIGAGQAAYTTVLFPLVALAISTRFEGYQWHPHAVVGLGVVLLGNFIMFFPLHKFGKSRLRSPLASATIEGKRSDLP</sequence>
<evidence type="ECO:0000256" key="5">
    <source>
        <dbReference type="ARBA" id="ARBA00022989"/>
    </source>
</evidence>
<proteinExistence type="inferred from homology"/>
<comment type="similarity">
    <text evidence="2">Belongs to the EamA transporter family.</text>
</comment>
<feature type="domain" description="EamA" evidence="8">
    <location>
        <begin position="4"/>
        <end position="134"/>
    </location>
</feature>
<dbReference type="Pfam" id="PF00892">
    <property type="entry name" value="EamA"/>
    <property type="match status" value="2"/>
</dbReference>
<feature type="transmembrane region" description="Helical" evidence="7">
    <location>
        <begin position="267"/>
        <end position="288"/>
    </location>
</feature>
<evidence type="ECO:0000259" key="8">
    <source>
        <dbReference type="Pfam" id="PF00892"/>
    </source>
</evidence>
<reference evidence="10" key="1">
    <citation type="submission" date="2016-10" db="EMBL/GenBank/DDBJ databases">
        <authorList>
            <person name="Varghese N."/>
            <person name="Submissions S."/>
        </authorList>
    </citation>
    <scope>NUCLEOTIDE SEQUENCE [LARGE SCALE GENOMIC DNA]</scope>
    <source>
        <strain evidence="10">8N4</strain>
    </source>
</reference>
<feature type="transmembrane region" description="Helical" evidence="7">
    <location>
        <begin position="211"/>
        <end position="234"/>
    </location>
</feature>
<feature type="domain" description="EamA" evidence="8">
    <location>
        <begin position="150"/>
        <end position="285"/>
    </location>
</feature>
<evidence type="ECO:0000256" key="6">
    <source>
        <dbReference type="ARBA" id="ARBA00023136"/>
    </source>
</evidence>
<evidence type="ECO:0000256" key="4">
    <source>
        <dbReference type="ARBA" id="ARBA00022692"/>
    </source>
</evidence>
<dbReference type="InterPro" id="IPR050638">
    <property type="entry name" value="AA-Vitamin_Transporters"/>
</dbReference>
<dbReference type="STRING" id="988801.SAMN05216522_10255"/>
<evidence type="ECO:0000313" key="9">
    <source>
        <dbReference type="EMBL" id="SEQ29046.1"/>
    </source>
</evidence>
<evidence type="ECO:0000256" key="2">
    <source>
        <dbReference type="ARBA" id="ARBA00007362"/>
    </source>
</evidence>
<keyword evidence="6 7" id="KW-0472">Membrane</keyword>
<feature type="transmembrane region" description="Helical" evidence="7">
    <location>
        <begin position="64"/>
        <end position="87"/>
    </location>
</feature>
<keyword evidence="10" id="KW-1185">Reference proteome</keyword>
<comment type="subcellular location">
    <subcellularLocation>
        <location evidence="1">Cell membrane</location>
        <topology evidence="1">Multi-pass membrane protein</topology>
    </subcellularLocation>
</comment>
<feature type="transmembrane region" description="Helical" evidence="7">
    <location>
        <begin position="176"/>
        <end position="199"/>
    </location>
</feature>
<dbReference type="InterPro" id="IPR000620">
    <property type="entry name" value="EamA_dom"/>
</dbReference>
<dbReference type="RefSeq" id="WP_092672625.1">
    <property type="nucleotide sequence ID" value="NZ_FOGC01000002.1"/>
</dbReference>
<evidence type="ECO:0000256" key="7">
    <source>
        <dbReference type="SAM" id="Phobius"/>
    </source>
</evidence>
<feature type="transmembrane region" description="Helical" evidence="7">
    <location>
        <begin position="118"/>
        <end position="135"/>
    </location>
</feature>
<dbReference type="PANTHER" id="PTHR32322">
    <property type="entry name" value="INNER MEMBRANE TRANSPORTER"/>
    <property type="match status" value="1"/>
</dbReference>
<feature type="transmembrane region" description="Helical" evidence="7">
    <location>
        <begin position="93"/>
        <end position="111"/>
    </location>
</feature>
<dbReference type="InterPro" id="IPR037185">
    <property type="entry name" value="EmrE-like"/>
</dbReference>
<gene>
    <name evidence="9" type="ORF">SAMN05216522_10255</name>
</gene>
<keyword evidence="4 7" id="KW-0812">Transmembrane</keyword>
<dbReference type="Proteomes" id="UP000242515">
    <property type="component" value="Unassembled WGS sequence"/>
</dbReference>
<protein>
    <submittedName>
        <fullName evidence="9">Permease of the drug/metabolite transporter (DMT) superfamily</fullName>
    </submittedName>
</protein>
<dbReference type="SUPFAM" id="SSF103481">
    <property type="entry name" value="Multidrug resistance efflux transporter EmrE"/>
    <property type="match status" value="2"/>
</dbReference>
<evidence type="ECO:0000256" key="3">
    <source>
        <dbReference type="ARBA" id="ARBA00022475"/>
    </source>
</evidence>
<keyword evidence="5 7" id="KW-1133">Transmembrane helix</keyword>
<feature type="transmembrane region" description="Helical" evidence="7">
    <location>
        <begin position="33"/>
        <end position="52"/>
    </location>
</feature>
<dbReference type="OrthoDB" id="2352272at2"/>
<dbReference type="AlphaFoldDB" id="A0A1H9ETG8"/>